<comment type="caution">
    <text evidence="1">The sequence shown here is derived from an EMBL/GenBank/DDBJ whole genome shotgun (WGS) entry which is preliminary data.</text>
</comment>
<keyword evidence="2" id="KW-1185">Reference proteome</keyword>
<sequence>MSNRREHWTVTADRVCADTLFLLGEGEDGRWYVRQLRGDLWRRVSRWNPRYWLAYLGSRIRHQLVFLELEY</sequence>
<proteinExistence type="predicted"/>
<evidence type="ECO:0000313" key="2">
    <source>
        <dbReference type="Proteomes" id="UP001595767"/>
    </source>
</evidence>
<accession>A0ABV8LDV5</accession>
<dbReference type="EMBL" id="JBHSBA010000016">
    <property type="protein sequence ID" value="MFC4128890.1"/>
    <property type="molecule type" value="Genomic_DNA"/>
</dbReference>
<name>A0ABV8LDV5_9NOCA</name>
<organism evidence="1 2">
    <name type="scientific">Nocardia rhizosphaerae</name>
    <dbReference type="NCBI Taxonomy" id="1691571"/>
    <lineage>
        <taxon>Bacteria</taxon>
        <taxon>Bacillati</taxon>
        <taxon>Actinomycetota</taxon>
        <taxon>Actinomycetes</taxon>
        <taxon>Mycobacteriales</taxon>
        <taxon>Nocardiaceae</taxon>
        <taxon>Nocardia</taxon>
    </lineage>
</organism>
<dbReference type="Proteomes" id="UP001595767">
    <property type="component" value="Unassembled WGS sequence"/>
</dbReference>
<reference evidence="2" key="1">
    <citation type="journal article" date="2019" name="Int. J. Syst. Evol. Microbiol.">
        <title>The Global Catalogue of Microorganisms (GCM) 10K type strain sequencing project: providing services to taxonomists for standard genome sequencing and annotation.</title>
        <authorList>
            <consortium name="The Broad Institute Genomics Platform"/>
            <consortium name="The Broad Institute Genome Sequencing Center for Infectious Disease"/>
            <person name="Wu L."/>
            <person name="Ma J."/>
        </authorList>
    </citation>
    <scope>NUCLEOTIDE SEQUENCE [LARGE SCALE GENOMIC DNA]</scope>
    <source>
        <strain evidence="2">CGMCC 4.7204</strain>
    </source>
</reference>
<protein>
    <submittedName>
        <fullName evidence="1">Uncharacterized protein</fullName>
    </submittedName>
</protein>
<gene>
    <name evidence="1" type="ORF">ACFOW8_28545</name>
</gene>
<dbReference type="RefSeq" id="WP_378554766.1">
    <property type="nucleotide sequence ID" value="NZ_JBHSBA010000016.1"/>
</dbReference>
<evidence type="ECO:0000313" key="1">
    <source>
        <dbReference type="EMBL" id="MFC4128890.1"/>
    </source>
</evidence>